<evidence type="ECO:0000313" key="1">
    <source>
        <dbReference type="EMBL" id="EMK24752.1"/>
    </source>
</evidence>
<organism evidence="1">
    <name type="scientific">Leptospira kirschneri serovar Bulgarica str. Nikolaevo</name>
    <dbReference type="NCBI Taxonomy" id="1240687"/>
    <lineage>
        <taxon>Bacteria</taxon>
        <taxon>Pseudomonadati</taxon>
        <taxon>Spirochaetota</taxon>
        <taxon>Spirochaetia</taxon>
        <taxon>Leptospirales</taxon>
        <taxon>Leptospiraceae</taxon>
        <taxon>Leptospira</taxon>
    </lineage>
</organism>
<gene>
    <name evidence="1" type="ORF">LEP1GSC008_1914</name>
</gene>
<protein>
    <submittedName>
        <fullName evidence="1">Uncharacterized protein</fullName>
    </submittedName>
</protein>
<reference evidence="1" key="1">
    <citation type="submission" date="2013-01" db="EMBL/GenBank/DDBJ databases">
        <authorList>
            <person name="Harkins D.M."/>
            <person name="Durkin A.S."/>
            <person name="Brinkac L.M."/>
            <person name="Haft D.H."/>
            <person name="Selengut J.D."/>
            <person name="Sanka R."/>
            <person name="DePew J."/>
            <person name="Purushe J."/>
            <person name="Galloway R.L."/>
            <person name="Vinetz J.M."/>
            <person name="Sutton G.G."/>
            <person name="Nierman W.C."/>
            <person name="Fouts D.E."/>
        </authorList>
    </citation>
    <scope>NUCLEOTIDE SEQUENCE [LARGE SCALE GENOMIC DNA]</scope>
    <source>
        <strain evidence="1">Nikolaevo</strain>
    </source>
</reference>
<proteinExistence type="predicted"/>
<sequence>MFCFKVTESEKERIRMIQKGSLKFSRISRGACLCETVWKKCNEL</sequence>
<accession>M6FCG3</accession>
<comment type="caution">
    <text evidence="1">The sequence shown here is derived from an EMBL/GenBank/DDBJ whole genome shotgun (WGS) entry which is preliminary data.</text>
</comment>
<dbReference type="AlphaFoldDB" id="M6FCG3"/>
<dbReference type="Proteomes" id="UP000011980">
    <property type="component" value="Unassembled WGS sequence"/>
</dbReference>
<dbReference type="EMBL" id="ANCE01000086">
    <property type="protein sequence ID" value="EMK24752.1"/>
    <property type="molecule type" value="Genomic_DNA"/>
</dbReference>
<dbReference type="PATRIC" id="fig|1240687.3.peg.1660"/>
<name>M6FCG3_9LEPT</name>